<feature type="transmembrane region" description="Helical" evidence="9">
    <location>
        <begin position="184"/>
        <end position="206"/>
    </location>
</feature>
<dbReference type="SUPFAM" id="SSF81321">
    <property type="entry name" value="Family A G protein-coupled receptor-like"/>
    <property type="match status" value="1"/>
</dbReference>
<evidence type="ECO:0000313" key="13">
    <source>
        <dbReference type="EMBL" id="CAF3915573.1"/>
    </source>
</evidence>
<keyword evidence="8" id="KW-0807">Transducer</keyword>
<dbReference type="EMBL" id="CAJOAY010002050">
    <property type="protein sequence ID" value="CAF3915573.1"/>
    <property type="molecule type" value="Genomic_DNA"/>
</dbReference>
<dbReference type="EMBL" id="CAJNOG010000077">
    <property type="protein sequence ID" value="CAF0901349.1"/>
    <property type="molecule type" value="Genomic_DNA"/>
</dbReference>
<dbReference type="GO" id="GO:0004930">
    <property type="term" value="F:G protein-coupled receptor activity"/>
    <property type="evidence" value="ECO:0007669"/>
    <property type="project" value="UniProtKB-KW"/>
</dbReference>
<reference evidence="11" key="1">
    <citation type="submission" date="2021-02" db="EMBL/GenBank/DDBJ databases">
        <authorList>
            <person name="Nowell W R."/>
        </authorList>
    </citation>
    <scope>NUCLEOTIDE SEQUENCE</scope>
</reference>
<keyword evidence="7" id="KW-0675">Receptor</keyword>
<feature type="transmembrane region" description="Helical" evidence="9">
    <location>
        <begin position="24"/>
        <end position="51"/>
    </location>
</feature>
<name>A0A813Z089_9BILA</name>
<dbReference type="PANTHER" id="PTHR24229">
    <property type="entry name" value="NEUROPEPTIDES RECEPTOR"/>
    <property type="match status" value="1"/>
</dbReference>
<evidence type="ECO:0000256" key="8">
    <source>
        <dbReference type="ARBA" id="ARBA00023224"/>
    </source>
</evidence>
<protein>
    <recommendedName>
        <fullName evidence="10">G-protein coupled receptors family 1 profile domain-containing protein</fullName>
    </recommendedName>
</protein>
<feature type="domain" description="G-protein coupled receptors family 1 profile" evidence="10">
    <location>
        <begin position="42"/>
        <end position="300"/>
    </location>
</feature>
<evidence type="ECO:0000256" key="5">
    <source>
        <dbReference type="ARBA" id="ARBA00023040"/>
    </source>
</evidence>
<gene>
    <name evidence="12" type="ORF">JYZ213_LOCUS10571</name>
    <name evidence="13" type="ORF">OKA104_LOCUS24967</name>
    <name evidence="14" type="ORF">OXD698_LOCUS39622</name>
    <name evidence="11" type="ORF">VCS650_LOCUS8804</name>
</gene>
<dbReference type="EMBL" id="CAJNON010000059">
    <property type="protein sequence ID" value="CAF0891533.1"/>
    <property type="molecule type" value="Genomic_DNA"/>
</dbReference>
<dbReference type="Proteomes" id="UP000663891">
    <property type="component" value="Unassembled WGS sequence"/>
</dbReference>
<comment type="subcellular location">
    <subcellularLocation>
        <location evidence="1">Cell membrane</location>
        <topology evidence="1">Multi-pass membrane protein</topology>
    </subcellularLocation>
</comment>
<dbReference type="Proteomes" id="UP000663845">
    <property type="component" value="Unassembled WGS sequence"/>
</dbReference>
<evidence type="ECO:0000256" key="9">
    <source>
        <dbReference type="SAM" id="Phobius"/>
    </source>
</evidence>
<organism evidence="11 15">
    <name type="scientific">Adineta steineri</name>
    <dbReference type="NCBI Taxonomy" id="433720"/>
    <lineage>
        <taxon>Eukaryota</taxon>
        <taxon>Metazoa</taxon>
        <taxon>Spiralia</taxon>
        <taxon>Gnathifera</taxon>
        <taxon>Rotifera</taxon>
        <taxon>Eurotatoria</taxon>
        <taxon>Bdelloidea</taxon>
        <taxon>Adinetida</taxon>
        <taxon>Adinetidae</taxon>
        <taxon>Adineta</taxon>
    </lineage>
</organism>
<feature type="transmembrane region" description="Helical" evidence="9">
    <location>
        <begin position="144"/>
        <end position="164"/>
    </location>
</feature>
<dbReference type="Proteomes" id="UP000663844">
    <property type="component" value="Unassembled WGS sequence"/>
</dbReference>
<evidence type="ECO:0000259" key="10">
    <source>
        <dbReference type="PROSITE" id="PS50262"/>
    </source>
</evidence>
<dbReference type="GO" id="GO:0042277">
    <property type="term" value="F:peptide binding"/>
    <property type="evidence" value="ECO:0007669"/>
    <property type="project" value="TreeGrafter"/>
</dbReference>
<evidence type="ECO:0000256" key="4">
    <source>
        <dbReference type="ARBA" id="ARBA00022989"/>
    </source>
</evidence>
<dbReference type="GO" id="GO:0005886">
    <property type="term" value="C:plasma membrane"/>
    <property type="evidence" value="ECO:0007669"/>
    <property type="project" value="UniProtKB-SubCell"/>
</dbReference>
<keyword evidence="5" id="KW-0297">G-protein coupled receptor</keyword>
<dbReference type="AlphaFoldDB" id="A0A813Z089"/>
<dbReference type="Proteomes" id="UP000663881">
    <property type="component" value="Unassembled WGS sequence"/>
</dbReference>
<accession>A0A813Z089</accession>
<evidence type="ECO:0000256" key="2">
    <source>
        <dbReference type="ARBA" id="ARBA00022475"/>
    </source>
</evidence>
<proteinExistence type="predicted"/>
<dbReference type="PANTHER" id="PTHR24229:SF40">
    <property type="entry name" value="ALLATOSTATIN C RECEPTOR 1-RELATED"/>
    <property type="match status" value="1"/>
</dbReference>
<sequence length="315" mass="36852">MNTITQLVSLPKDLNSTLINTESWFIPIDILLLICLFLAILLALLFLFIILIDKTCHTIPMMFVANSCFACLSLTIIMFWTTIFTLQNDLKQISYEDSSCVFRGYMIYVTGGELFYAYLLQATYSYMTVVYHTRLFWQSAKFQLVLICLIWVSVFICILPHLLAHEIKYQVNDQICQMVLHLSVVAVYNIFYVYIIPMSGIMFIYLKLVRYVKEMNQHITPVNTLVRAQRELKMVYRIIILLLILFTMGVPFTIFNFMGFITEPPKYHLRIAYIFVRISLMFVMIVLFKFTDPVKNAIMKKITRRSNTVVAIIMT</sequence>
<evidence type="ECO:0000313" key="14">
    <source>
        <dbReference type="EMBL" id="CAF4179141.1"/>
    </source>
</evidence>
<feature type="transmembrane region" description="Helical" evidence="9">
    <location>
        <begin position="271"/>
        <end position="291"/>
    </location>
</feature>
<keyword evidence="3 9" id="KW-0812">Transmembrane</keyword>
<evidence type="ECO:0000256" key="7">
    <source>
        <dbReference type="ARBA" id="ARBA00023170"/>
    </source>
</evidence>
<comment type="caution">
    <text evidence="11">The sequence shown here is derived from an EMBL/GenBank/DDBJ whole genome shotgun (WGS) entry which is preliminary data.</text>
</comment>
<feature type="transmembrane region" description="Helical" evidence="9">
    <location>
        <begin position="105"/>
        <end position="124"/>
    </location>
</feature>
<feature type="transmembrane region" description="Helical" evidence="9">
    <location>
        <begin position="235"/>
        <end position="259"/>
    </location>
</feature>
<evidence type="ECO:0000313" key="15">
    <source>
        <dbReference type="Proteomes" id="UP000663891"/>
    </source>
</evidence>
<keyword evidence="6 9" id="KW-0472">Membrane</keyword>
<keyword evidence="2" id="KW-1003">Cell membrane</keyword>
<dbReference type="OrthoDB" id="10083911at2759"/>
<evidence type="ECO:0000256" key="1">
    <source>
        <dbReference type="ARBA" id="ARBA00004651"/>
    </source>
</evidence>
<dbReference type="Gene3D" id="1.20.1070.10">
    <property type="entry name" value="Rhodopsin 7-helix transmembrane proteins"/>
    <property type="match status" value="1"/>
</dbReference>
<dbReference type="GO" id="GO:0043005">
    <property type="term" value="C:neuron projection"/>
    <property type="evidence" value="ECO:0007669"/>
    <property type="project" value="TreeGrafter"/>
</dbReference>
<evidence type="ECO:0000256" key="6">
    <source>
        <dbReference type="ARBA" id="ARBA00023136"/>
    </source>
</evidence>
<keyword evidence="4 9" id="KW-1133">Transmembrane helix</keyword>
<dbReference type="PROSITE" id="PS50262">
    <property type="entry name" value="G_PROTEIN_RECEP_F1_2"/>
    <property type="match status" value="1"/>
</dbReference>
<dbReference type="InterPro" id="IPR017452">
    <property type="entry name" value="GPCR_Rhodpsn_7TM"/>
</dbReference>
<evidence type="ECO:0000256" key="3">
    <source>
        <dbReference type="ARBA" id="ARBA00022692"/>
    </source>
</evidence>
<evidence type="ECO:0000313" key="12">
    <source>
        <dbReference type="EMBL" id="CAF0901349.1"/>
    </source>
</evidence>
<evidence type="ECO:0000313" key="11">
    <source>
        <dbReference type="EMBL" id="CAF0891533.1"/>
    </source>
</evidence>
<dbReference type="EMBL" id="CAJOAZ010008183">
    <property type="protein sequence ID" value="CAF4179141.1"/>
    <property type="molecule type" value="Genomic_DNA"/>
</dbReference>
<feature type="transmembrane region" description="Helical" evidence="9">
    <location>
        <begin position="63"/>
        <end position="85"/>
    </location>
</feature>